<comment type="pathway">
    <text evidence="2">Cofactor biosynthesis; Fe-Mo cofactor biosynthesis.</text>
</comment>
<dbReference type="SFLD" id="SFLDS00029">
    <property type="entry name" value="Radical_SAM"/>
    <property type="match status" value="1"/>
</dbReference>
<organism evidence="12 13">
    <name type="scientific">Ignisphaera aggregans</name>
    <dbReference type="NCBI Taxonomy" id="334771"/>
    <lineage>
        <taxon>Archaea</taxon>
        <taxon>Thermoproteota</taxon>
        <taxon>Thermoprotei</taxon>
        <taxon>Desulfurococcales</taxon>
        <taxon>Desulfurococcaceae</taxon>
        <taxon>Ignisphaera</taxon>
    </lineage>
</organism>
<dbReference type="Proteomes" id="UP000605805">
    <property type="component" value="Unassembled WGS sequence"/>
</dbReference>
<dbReference type="CDD" id="cd01335">
    <property type="entry name" value="Radical_SAM"/>
    <property type="match status" value="1"/>
</dbReference>
<dbReference type="InterPro" id="IPR013785">
    <property type="entry name" value="Aldolase_TIM"/>
</dbReference>
<comment type="cofactor">
    <cofactor evidence="1">
        <name>[4Fe-4S] cluster</name>
        <dbReference type="ChEBI" id="CHEBI:49883"/>
    </cofactor>
</comment>
<dbReference type="InterPro" id="IPR058240">
    <property type="entry name" value="rSAM_sf"/>
</dbReference>
<evidence type="ECO:0000256" key="8">
    <source>
        <dbReference type="ARBA" id="ARBA00023014"/>
    </source>
</evidence>
<evidence type="ECO:0000256" key="5">
    <source>
        <dbReference type="ARBA" id="ARBA00022691"/>
    </source>
</evidence>
<dbReference type="Pfam" id="PF04055">
    <property type="entry name" value="Radical_SAM"/>
    <property type="match status" value="1"/>
</dbReference>
<reference evidence="12" key="1">
    <citation type="journal article" date="2020" name="ISME J.">
        <title>Gammaproteobacteria mediating utilization of methyl-, sulfur- and petroleum organic compounds in deep ocean hydrothermal plumes.</title>
        <authorList>
            <person name="Zhou Z."/>
            <person name="Liu Y."/>
            <person name="Pan J."/>
            <person name="Cron B.R."/>
            <person name="Toner B.M."/>
            <person name="Anantharaman K."/>
            <person name="Breier J.A."/>
            <person name="Dick G.J."/>
            <person name="Li M."/>
        </authorList>
    </citation>
    <scope>NUCLEOTIDE SEQUENCE</scope>
    <source>
        <strain evidence="12">SZUA-1435</strain>
    </source>
</reference>
<keyword evidence="10" id="KW-0456">Lyase</keyword>
<keyword evidence="8" id="KW-0411">Iron-sulfur</keyword>
<evidence type="ECO:0000256" key="6">
    <source>
        <dbReference type="ARBA" id="ARBA00022723"/>
    </source>
</evidence>
<accession>A0A833DV47</accession>
<keyword evidence="4" id="KW-0004">4Fe-4S</keyword>
<protein>
    <submittedName>
        <fullName evidence="12">Radical SAM protein</fullName>
    </submittedName>
</protein>
<gene>
    <name evidence="12" type="ORF">EYH02_05510</name>
</gene>
<dbReference type="Gene3D" id="3.20.20.70">
    <property type="entry name" value="Aldolase class I"/>
    <property type="match status" value="1"/>
</dbReference>
<keyword evidence="9" id="KW-0535">Nitrogen fixation</keyword>
<comment type="caution">
    <text evidence="12">The sequence shown here is derived from an EMBL/GenBank/DDBJ whole genome shotgun (WGS) entry which is preliminary data.</text>
</comment>
<evidence type="ECO:0000256" key="4">
    <source>
        <dbReference type="ARBA" id="ARBA00022485"/>
    </source>
</evidence>
<evidence type="ECO:0000256" key="7">
    <source>
        <dbReference type="ARBA" id="ARBA00023004"/>
    </source>
</evidence>
<evidence type="ECO:0000256" key="2">
    <source>
        <dbReference type="ARBA" id="ARBA00005155"/>
    </source>
</evidence>
<evidence type="ECO:0000313" key="12">
    <source>
        <dbReference type="EMBL" id="HIP57504.1"/>
    </source>
</evidence>
<feature type="domain" description="Radical SAM core" evidence="11">
    <location>
        <begin position="45"/>
        <end position="257"/>
    </location>
</feature>
<dbReference type="SUPFAM" id="SSF102114">
    <property type="entry name" value="Radical SAM enzymes"/>
    <property type="match status" value="1"/>
</dbReference>
<dbReference type="PROSITE" id="PS51918">
    <property type="entry name" value="RADICAL_SAM"/>
    <property type="match status" value="1"/>
</dbReference>
<dbReference type="PANTHER" id="PTHR43787:SF13">
    <property type="entry name" value="FEMO COFACTOR BIOSYNTHESIS PROTEIN NIFB"/>
    <property type="match status" value="1"/>
</dbReference>
<comment type="similarity">
    <text evidence="3">Belongs to the radical SAM superfamily. NifB family.</text>
</comment>
<evidence type="ECO:0000313" key="13">
    <source>
        <dbReference type="Proteomes" id="UP000605805"/>
    </source>
</evidence>
<evidence type="ECO:0000256" key="3">
    <source>
        <dbReference type="ARBA" id="ARBA00006804"/>
    </source>
</evidence>
<dbReference type="PANTHER" id="PTHR43787">
    <property type="entry name" value="FEMO COFACTOR BIOSYNTHESIS PROTEIN NIFB-RELATED"/>
    <property type="match status" value="1"/>
</dbReference>
<dbReference type="GO" id="GO:0016829">
    <property type="term" value="F:lyase activity"/>
    <property type="evidence" value="ECO:0007669"/>
    <property type="project" value="UniProtKB-KW"/>
</dbReference>
<evidence type="ECO:0000256" key="1">
    <source>
        <dbReference type="ARBA" id="ARBA00001966"/>
    </source>
</evidence>
<dbReference type="EMBL" id="DQTV01000109">
    <property type="protein sequence ID" value="HIP57504.1"/>
    <property type="molecule type" value="Genomic_DNA"/>
</dbReference>
<dbReference type="GO" id="GO:0051539">
    <property type="term" value="F:4 iron, 4 sulfur cluster binding"/>
    <property type="evidence" value="ECO:0007669"/>
    <property type="project" value="UniProtKB-KW"/>
</dbReference>
<dbReference type="AlphaFoldDB" id="A0A833DV47"/>
<evidence type="ECO:0000259" key="11">
    <source>
        <dbReference type="PROSITE" id="PS51918"/>
    </source>
</evidence>
<keyword evidence="6" id="KW-0479">Metal-binding</keyword>
<dbReference type="InterPro" id="IPR007197">
    <property type="entry name" value="rSAM"/>
</dbReference>
<keyword evidence="7" id="KW-0408">Iron</keyword>
<evidence type="ECO:0000256" key="9">
    <source>
        <dbReference type="ARBA" id="ARBA00023231"/>
    </source>
</evidence>
<dbReference type="GO" id="GO:0046872">
    <property type="term" value="F:metal ion binding"/>
    <property type="evidence" value="ECO:0007669"/>
    <property type="project" value="UniProtKB-KW"/>
</dbReference>
<proteinExistence type="inferred from homology"/>
<keyword evidence="5" id="KW-0949">S-adenosyl-L-methionine</keyword>
<sequence>MQMPRELRPGQPPFNPIELSYVTEKIVAKDQKHTQLRKYTHFRVVRFYRGAATAFTVGCNLRCFFCWSPRARDYPEIYGKYYAPKEVVDKLTELCRTYSTTRARLSGGEPTIARKHLVELLKLIDEERRIELFILETNGLLLGYDQSFVKELANACSKLVVRVSIKAGNPREFQRRTGSAEEFYWLPFQAVEHLIREGVRVYVAILIDPRLVTVDERRSLISKLASIDPRLVRELEEETIELFPEARRRLELYGVKL</sequence>
<name>A0A833DV47_9CREN</name>
<evidence type="ECO:0000256" key="10">
    <source>
        <dbReference type="ARBA" id="ARBA00023239"/>
    </source>
</evidence>